<evidence type="ECO:0000259" key="10">
    <source>
        <dbReference type="Pfam" id="PF02670"/>
    </source>
</evidence>
<accession>A0ABN1EZT7</accession>
<keyword evidence="3 9" id="KW-0479">Metal-binding</keyword>
<comment type="cofactor">
    <cofactor evidence="9">
        <name>Mg(2+)</name>
        <dbReference type="ChEBI" id="CHEBI:18420"/>
    </cofactor>
    <cofactor evidence="9">
        <name>Mn(2+)</name>
        <dbReference type="ChEBI" id="CHEBI:29035"/>
    </cofactor>
</comment>
<evidence type="ECO:0000256" key="9">
    <source>
        <dbReference type="HAMAP-Rule" id="MF_00183"/>
    </source>
</evidence>
<evidence type="ECO:0000256" key="3">
    <source>
        <dbReference type="ARBA" id="ARBA00022723"/>
    </source>
</evidence>
<evidence type="ECO:0000256" key="5">
    <source>
        <dbReference type="ARBA" id="ARBA00023002"/>
    </source>
</evidence>
<feature type="domain" description="1-deoxy-D-xylulose 5-phosphate reductoisomerase N-terminal" evidence="10">
    <location>
        <begin position="18"/>
        <end position="144"/>
    </location>
</feature>
<dbReference type="EMBL" id="BAAAFZ010000015">
    <property type="protein sequence ID" value="GAA0578610.1"/>
    <property type="molecule type" value="Genomic_DNA"/>
</dbReference>
<comment type="catalytic activity">
    <reaction evidence="8">
        <text>2-C-methyl-D-erythritol 4-phosphate + NADP(+) = 1-deoxy-D-xylulose 5-phosphate + NADPH + H(+)</text>
        <dbReference type="Rhea" id="RHEA:13717"/>
        <dbReference type="ChEBI" id="CHEBI:15378"/>
        <dbReference type="ChEBI" id="CHEBI:57783"/>
        <dbReference type="ChEBI" id="CHEBI:57792"/>
        <dbReference type="ChEBI" id="CHEBI:58262"/>
        <dbReference type="ChEBI" id="CHEBI:58349"/>
        <dbReference type="EC" id="1.1.1.267"/>
    </reaction>
    <physiologicalReaction direction="right-to-left" evidence="8">
        <dbReference type="Rhea" id="RHEA:13719"/>
    </physiologicalReaction>
</comment>
<feature type="binding site" evidence="9">
    <location>
        <position position="217"/>
    </location>
    <ligand>
        <name>NADPH</name>
        <dbReference type="ChEBI" id="CHEBI:57783"/>
    </ligand>
</feature>
<evidence type="ECO:0000259" key="12">
    <source>
        <dbReference type="Pfam" id="PF13288"/>
    </source>
</evidence>
<keyword evidence="5 9" id="KW-0560">Oxidoreductase</keyword>
<dbReference type="NCBIfam" id="TIGR00243">
    <property type="entry name" value="Dxr"/>
    <property type="match status" value="1"/>
</dbReference>
<dbReference type="EC" id="1.1.1.267" evidence="9"/>
<dbReference type="PIRSF" id="PIRSF006205">
    <property type="entry name" value="Dxp_reductismrs"/>
    <property type="match status" value="1"/>
</dbReference>
<keyword evidence="4 9" id="KW-0521">NADP</keyword>
<dbReference type="SUPFAM" id="SSF55347">
    <property type="entry name" value="Glyceraldehyde-3-phosphate dehydrogenase-like, C-terminal domain"/>
    <property type="match status" value="1"/>
</dbReference>
<protein>
    <recommendedName>
        <fullName evidence="9">1-deoxy-D-xylulose 5-phosphate reductoisomerase</fullName>
        <shortName evidence="9">DXP reductoisomerase</shortName>
        <ecNumber evidence="9">1.1.1.267</ecNumber>
    </recommendedName>
    <alternativeName>
        <fullName evidence="9">1-deoxyxylulose-5-phosphate reductoisomerase</fullName>
    </alternativeName>
    <alternativeName>
        <fullName evidence="9">2-C-methyl-D-erythritol 4-phosphate synthase</fullName>
    </alternativeName>
</protein>
<sequence length="401" mass="41097">MAVTPLHPAPADGPPRRITVLGSTGSVGRSTLALLETASPGAFAVEALVAGSDASALAAQARRHGARLAVVADPAAHGALREALAGTGIETAAGADAVVEAAARPADWTMAAIVGAAGLRSTLAALDRGGILALANKESLVCAGEIVLAAARRSGATLLPVDSEHNAIFQALDLRDTAMVEKIVLTASGGPCRAMEPAEMRAVTPEVALRHPVWKMGAKISIDSATMMNKGLELIEAAHLFPVPETRIEVLVHPQSAVHGLVQYADGSVLAQLGTPDMRTPIAHALAWPGRMAVALPRLDLAALGRLEFLPPDPVRFPALRLARDALRAGAGAPVVLNGANEVAVSLFLDRRLGFLDIAAVVEEALGLFGTRAVGGLDDVLALDAEARREAAGLAARRAAA</sequence>
<feature type="binding site" evidence="9">
    <location>
        <position position="188"/>
    </location>
    <ligand>
        <name>1-deoxy-D-xylulose 5-phosphate</name>
        <dbReference type="ChEBI" id="CHEBI:57792"/>
    </ligand>
</feature>
<feature type="binding site" evidence="9">
    <location>
        <position position="162"/>
    </location>
    <ligand>
        <name>Mn(2+)</name>
        <dbReference type="ChEBI" id="CHEBI:29035"/>
    </ligand>
</feature>
<feature type="binding site" evidence="9">
    <location>
        <position position="24"/>
    </location>
    <ligand>
        <name>NADPH</name>
        <dbReference type="ChEBI" id="CHEBI:57783"/>
    </ligand>
</feature>
<dbReference type="Pfam" id="PF02670">
    <property type="entry name" value="DXP_reductoisom"/>
    <property type="match status" value="1"/>
</dbReference>
<comment type="pathway">
    <text evidence="1 9">Isoprenoid biosynthesis; isopentenyl diphosphate biosynthesis via DXP pathway; isopentenyl diphosphate from 1-deoxy-D-xylulose 5-phosphate: step 1/6.</text>
</comment>
<evidence type="ECO:0000256" key="8">
    <source>
        <dbReference type="ARBA" id="ARBA00048543"/>
    </source>
</evidence>
<feature type="binding site" evidence="9">
    <location>
        <position position="163"/>
    </location>
    <ligand>
        <name>1-deoxy-D-xylulose 5-phosphate</name>
        <dbReference type="ChEBI" id="CHEBI:57792"/>
    </ligand>
</feature>
<evidence type="ECO:0000259" key="11">
    <source>
        <dbReference type="Pfam" id="PF08436"/>
    </source>
</evidence>
<dbReference type="InterPro" id="IPR036169">
    <property type="entry name" value="DXPR_C_sf"/>
</dbReference>
<dbReference type="InterPro" id="IPR036291">
    <property type="entry name" value="NAD(P)-bd_dom_sf"/>
</dbReference>
<evidence type="ECO:0000313" key="14">
    <source>
        <dbReference type="Proteomes" id="UP001501588"/>
    </source>
</evidence>
<dbReference type="SUPFAM" id="SSF51735">
    <property type="entry name" value="NAD(P)-binding Rossmann-fold domains"/>
    <property type="match status" value="1"/>
</dbReference>
<dbReference type="InterPro" id="IPR003821">
    <property type="entry name" value="DXP_reductoisomerase"/>
</dbReference>
<name>A0ABN1EZT7_9PROT</name>
<gene>
    <name evidence="9" type="primary">dxr</name>
    <name evidence="13" type="ORF">GCM10009416_16450</name>
</gene>
<feature type="binding site" evidence="9">
    <location>
        <position position="230"/>
    </location>
    <ligand>
        <name>1-deoxy-D-xylulose 5-phosphate</name>
        <dbReference type="ChEBI" id="CHEBI:57792"/>
    </ligand>
</feature>
<keyword evidence="6 9" id="KW-0464">Manganese</keyword>
<feature type="binding site" evidence="9">
    <location>
        <position position="211"/>
    </location>
    <ligand>
        <name>1-deoxy-D-xylulose 5-phosphate</name>
        <dbReference type="ChEBI" id="CHEBI:57792"/>
    </ligand>
</feature>
<dbReference type="Pfam" id="PF08436">
    <property type="entry name" value="DXP_redisom_C"/>
    <property type="match status" value="1"/>
</dbReference>
<dbReference type="Gene3D" id="3.40.50.720">
    <property type="entry name" value="NAD(P)-binding Rossmann-like Domain"/>
    <property type="match status" value="1"/>
</dbReference>
<feature type="binding site" evidence="9">
    <location>
        <position position="164"/>
    </location>
    <ligand>
        <name>1-deoxy-D-xylulose 5-phosphate</name>
        <dbReference type="ChEBI" id="CHEBI:57792"/>
    </ligand>
</feature>
<reference evidence="13 14" key="1">
    <citation type="journal article" date="2019" name="Int. J. Syst. Evol. Microbiol.">
        <title>The Global Catalogue of Microorganisms (GCM) 10K type strain sequencing project: providing services to taxonomists for standard genome sequencing and annotation.</title>
        <authorList>
            <consortium name="The Broad Institute Genomics Platform"/>
            <consortium name="The Broad Institute Genome Sequencing Center for Infectious Disease"/>
            <person name="Wu L."/>
            <person name="Ma J."/>
        </authorList>
    </citation>
    <scope>NUCLEOTIDE SEQUENCE [LARGE SCALE GENOMIC DNA]</scope>
    <source>
        <strain evidence="13 14">JCM 9933</strain>
    </source>
</reference>
<comment type="function">
    <text evidence="9">Catalyzes the NADPH-dependent rearrangement and reduction of 1-deoxy-D-xylulose-5-phosphate (DXP) to 2-C-methyl-D-erythritol 4-phosphate (MEP).</text>
</comment>
<evidence type="ECO:0000256" key="1">
    <source>
        <dbReference type="ARBA" id="ARBA00005094"/>
    </source>
</evidence>
<evidence type="ECO:0000256" key="6">
    <source>
        <dbReference type="ARBA" id="ARBA00023211"/>
    </source>
</evidence>
<feature type="binding site" evidence="9">
    <location>
        <position position="27"/>
    </location>
    <ligand>
        <name>NADPH</name>
        <dbReference type="ChEBI" id="CHEBI:57783"/>
    </ligand>
</feature>
<dbReference type="PANTHER" id="PTHR30525:SF0">
    <property type="entry name" value="1-DEOXY-D-XYLULOSE 5-PHOSPHATE REDUCTOISOMERASE, CHLOROPLASTIC"/>
    <property type="match status" value="1"/>
</dbReference>
<dbReference type="HAMAP" id="MF_00183">
    <property type="entry name" value="DXP_reductoisom"/>
    <property type="match status" value="1"/>
</dbReference>
<keyword evidence="9" id="KW-0460">Magnesium</keyword>
<feature type="binding site" evidence="9">
    <location>
        <position position="229"/>
    </location>
    <ligand>
        <name>1-deoxy-D-xylulose 5-phosphate</name>
        <dbReference type="ChEBI" id="CHEBI:57792"/>
    </ligand>
</feature>
<evidence type="ECO:0000256" key="2">
    <source>
        <dbReference type="ARBA" id="ARBA00006825"/>
    </source>
</evidence>
<feature type="binding site" evidence="9">
    <location>
        <position position="51"/>
    </location>
    <ligand>
        <name>NADPH</name>
        <dbReference type="ChEBI" id="CHEBI:57783"/>
    </ligand>
</feature>
<keyword evidence="14" id="KW-1185">Reference proteome</keyword>
<comment type="similarity">
    <text evidence="2 9">Belongs to the DXR family.</text>
</comment>
<dbReference type="InterPro" id="IPR013512">
    <property type="entry name" value="DXP_reductoisomerase_N"/>
</dbReference>
<organism evidence="13 14">
    <name type="scientific">Craurococcus roseus</name>
    <dbReference type="NCBI Taxonomy" id="77585"/>
    <lineage>
        <taxon>Bacteria</taxon>
        <taxon>Pseudomonadati</taxon>
        <taxon>Pseudomonadota</taxon>
        <taxon>Alphaproteobacteria</taxon>
        <taxon>Acetobacterales</taxon>
        <taxon>Acetobacteraceae</taxon>
        <taxon>Craurococcus</taxon>
    </lineage>
</organism>
<dbReference type="InterPro" id="IPR013644">
    <property type="entry name" value="DXP_reductoisomerase_C"/>
</dbReference>
<feature type="binding site" evidence="9">
    <location>
        <position position="25"/>
    </location>
    <ligand>
        <name>NADPH</name>
        <dbReference type="ChEBI" id="CHEBI:57783"/>
    </ligand>
</feature>
<feature type="binding site" evidence="9">
    <location>
        <position position="137"/>
    </location>
    <ligand>
        <name>1-deoxy-D-xylulose 5-phosphate</name>
        <dbReference type="ChEBI" id="CHEBI:57792"/>
    </ligand>
</feature>
<proteinExistence type="inferred from homology"/>
<feature type="binding site" evidence="9">
    <location>
        <position position="136"/>
    </location>
    <ligand>
        <name>NADPH</name>
        <dbReference type="ChEBI" id="CHEBI:57783"/>
    </ligand>
</feature>
<keyword evidence="7 9" id="KW-0414">Isoprene biosynthesis</keyword>
<evidence type="ECO:0000313" key="13">
    <source>
        <dbReference type="EMBL" id="GAA0578610.1"/>
    </source>
</evidence>
<feature type="binding site" evidence="9">
    <location>
        <position position="26"/>
    </location>
    <ligand>
        <name>NADPH</name>
        <dbReference type="ChEBI" id="CHEBI:57783"/>
    </ligand>
</feature>
<dbReference type="Pfam" id="PF13288">
    <property type="entry name" value="DXPR_C"/>
    <property type="match status" value="1"/>
</dbReference>
<feature type="binding site" evidence="9">
    <location>
        <position position="233"/>
    </location>
    <ligand>
        <name>Mn(2+)</name>
        <dbReference type="ChEBI" id="CHEBI:29035"/>
    </ligand>
</feature>
<feature type="binding site" evidence="9">
    <location>
        <position position="164"/>
    </location>
    <ligand>
        <name>Mn(2+)</name>
        <dbReference type="ChEBI" id="CHEBI:29035"/>
    </ligand>
</feature>
<feature type="domain" description="DXP reductoisomerase C-terminal" evidence="12">
    <location>
        <begin position="273"/>
        <end position="389"/>
    </location>
</feature>
<dbReference type="Proteomes" id="UP001501588">
    <property type="component" value="Unassembled WGS sequence"/>
</dbReference>
<evidence type="ECO:0000256" key="4">
    <source>
        <dbReference type="ARBA" id="ARBA00022857"/>
    </source>
</evidence>
<dbReference type="InterPro" id="IPR026877">
    <property type="entry name" value="DXPR_C"/>
</dbReference>
<dbReference type="PANTHER" id="PTHR30525">
    <property type="entry name" value="1-DEOXY-D-XYLULOSE 5-PHOSPHATE REDUCTOISOMERASE"/>
    <property type="match status" value="1"/>
</dbReference>
<feature type="binding site" evidence="9">
    <location>
        <position position="138"/>
    </location>
    <ligand>
        <name>NADPH</name>
        <dbReference type="ChEBI" id="CHEBI:57783"/>
    </ligand>
</feature>
<dbReference type="SUPFAM" id="SSF69055">
    <property type="entry name" value="1-deoxy-D-xylulose-5-phosphate reductoisomerase, C-terminal domain"/>
    <property type="match status" value="1"/>
</dbReference>
<feature type="binding site" evidence="9">
    <location>
        <position position="233"/>
    </location>
    <ligand>
        <name>1-deoxy-D-xylulose 5-phosphate</name>
        <dbReference type="ChEBI" id="CHEBI:57792"/>
    </ligand>
</feature>
<evidence type="ECO:0000256" key="7">
    <source>
        <dbReference type="ARBA" id="ARBA00023229"/>
    </source>
</evidence>
<comment type="caution">
    <text evidence="13">The sequence shown here is derived from an EMBL/GenBank/DDBJ whole genome shotgun (WGS) entry which is preliminary data.</text>
</comment>
<dbReference type="Gene3D" id="1.10.1740.10">
    <property type="match status" value="1"/>
</dbReference>
<feature type="binding site" evidence="9">
    <location>
        <position position="224"/>
    </location>
    <ligand>
        <name>1-deoxy-D-xylulose 5-phosphate</name>
        <dbReference type="ChEBI" id="CHEBI:57792"/>
    </ligand>
</feature>
<comment type="caution">
    <text evidence="9">Lacks conserved residue(s) required for the propagation of feature annotation.</text>
</comment>
<feature type="domain" description="1-deoxy-D-xylulose 5-phosphate reductoisomerase C-terminal" evidence="11">
    <location>
        <begin position="158"/>
        <end position="241"/>
    </location>
</feature>